<proteinExistence type="predicted"/>
<keyword evidence="1" id="KW-1185">Reference proteome</keyword>
<evidence type="ECO:0000313" key="2">
    <source>
        <dbReference type="WBParaSite" id="PSAMB.scaffold2245size24385.g16975.t1"/>
    </source>
</evidence>
<dbReference type="Proteomes" id="UP000887566">
    <property type="component" value="Unplaced"/>
</dbReference>
<protein>
    <submittedName>
        <fullName evidence="2">Uncharacterized protein</fullName>
    </submittedName>
</protein>
<reference evidence="2" key="1">
    <citation type="submission" date="2022-11" db="UniProtKB">
        <authorList>
            <consortium name="WormBaseParasite"/>
        </authorList>
    </citation>
    <scope>IDENTIFICATION</scope>
</reference>
<organism evidence="1 2">
    <name type="scientific">Plectus sambesii</name>
    <dbReference type="NCBI Taxonomy" id="2011161"/>
    <lineage>
        <taxon>Eukaryota</taxon>
        <taxon>Metazoa</taxon>
        <taxon>Ecdysozoa</taxon>
        <taxon>Nematoda</taxon>
        <taxon>Chromadorea</taxon>
        <taxon>Plectida</taxon>
        <taxon>Plectina</taxon>
        <taxon>Plectoidea</taxon>
        <taxon>Plectidae</taxon>
        <taxon>Plectus</taxon>
    </lineage>
</organism>
<name>A0A914VQL2_9BILA</name>
<dbReference type="AlphaFoldDB" id="A0A914VQL2"/>
<sequence length="214" mass="25498">MKFLYNTIQKTNINPHYLSITLNEWSQLMELQELFLLIFTKENLNCKVSILRLKQPQLHLCQLLLCLKQNQLKKPLKICLLTHFLSLSQSLSHKVLSNTNLTRQDMKLPMPFRKWRLRQKQLNSHCHLTMYRHKMEMMELSFLFHFLKCSRNLPLLTQAVMEELSRFHQLLPNIRRNRKRLTKVAHQQQPHPHHQYNIGNNQVTITCIVASGPS</sequence>
<dbReference type="WBParaSite" id="PSAMB.scaffold2245size24385.g16975.t1">
    <property type="protein sequence ID" value="PSAMB.scaffold2245size24385.g16975.t1"/>
    <property type="gene ID" value="PSAMB.scaffold2245size24385.g16975"/>
</dbReference>
<evidence type="ECO:0000313" key="1">
    <source>
        <dbReference type="Proteomes" id="UP000887566"/>
    </source>
</evidence>
<accession>A0A914VQL2</accession>